<keyword evidence="1" id="KW-1133">Transmembrane helix</keyword>
<sequence>MQGGAWRGAVMGLAVATAALTFLAVERATANADNPTAYAVDMTVIGLGLLALWVAFSRITRHARDLGRLRDALAGGRIRGSDAAWLNDRRDEIGQIAHLIGSAGPRPEWGAPARSDKSLSAVLTMTDEPFLILGETGRIEQLNPAAARLLDGVVAVGDDSGQALSAADLSRAVERARGAGEAVTAVLRRADGVELSARVADLGLNGGMVITFPQRGQGGALGVAARRAVPLRAAGHPLPLGNDEPLAATPLVSLWVATAGSCPGEGAVIAVGTMRLVGARVFRTVSLSVLIDPADTISPEATARHGIDIIQVAGQRPFAAAWPTLVEALHHCVVVGVGVDAALAALTRACAQSGLPPLSLPSLDVGRIASVLNPSMARASLPDIAAAFGIHSDGDERDGAFAAVRLQAELTAALLPRLADQGVITLRQARDLIGGVADTDGDSSASA</sequence>
<dbReference type="SUPFAM" id="SSF53098">
    <property type="entry name" value="Ribonuclease H-like"/>
    <property type="match status" value="1"/>
</dbReference>
<dbReference type="GO" id="GO:0003676">
    <property type="term" value="F:nucleic acid binding"/>
    <property type="evidence" value="ECO:0007669"/>
    <property type="project" value="InterPro"/>
</dbReference>
<evidence type="ECO:0000259" key="2">
    <source>
        <dbReference type="SMART" id="SM00479"/>
    </source>
</evidence>
<dbReference type="InterPro" id="IPR036397">
    <property type="entry name" value="RNaseH_sf"/>
</dbReference>
<comment type="caution">
    <text evidence="3">The sequence shown here is derived from an EMBL/GenBank/DDBJ whole genome shotgun (WGS) entry which is preliminary data.</text>
</comment>
<evidence type="ECO:0000313" key="4">
    <source>
        <dbReference type="Proteomes" id="UP000277007"/>
    </source>
</evidence>
<dbReference type="RefSeq" id="WP_126614235.1">
    <property type="nucleotide sequence ID" value="NZ_JBHUCY010000003.1"/>
</dbReference>
<organism evidence="3 4">
    <name type="scientific">Azospirillum griseum</name>
    <dbReference type="NCBI Taxonomy" id="2496639"/>
    <lineage>
        <taxon>Bacteria</taxon>
        <taxon>Pseudomonadati</taxon>
        <taxon>Pseudomonadota</taxon>
        <taxon>Alphaproteobacteria</taxon>
        <taxon>Rhodospirillales</taxon>
        <taxon>Azospirillaceae</taxon>
        <taxon>Azospirillum</taxon>
    </lineage>
</organism>
<proteinExistence type="predicted"/>
<dbReference type="OrthoDB" id="7302452at2"/>
<evidence type="ECO:0000313" key="3">
    <source>
        <dbReference type="EMBL" id="RTR21503.1"/>
    </source>
</evidence>
<evidence type="ECO:0000256" key="1">
    <source>
        <dbReference type="SAM" id="Phobius"/>
    </source>
</evidence>
<dbReference type="SMART" id="SM00479">
    <property type="entry name" value="EXOIII"/>
    <property type="match status" value="1"/>
</dbReference>
<dbReference type="Proteomes" id="UP000277007">
    <property type="component" value="Unassembled WGS sequence"/>
</dbReference>
<dbReference type="InterPro" id="IPR013520">
    <property type="entry name" value="Ribonucl_H"/>
</dbReference>
<reference evidence="3 4" key="1">
    <citation type="submission" date="2018-12" db="EMBL/GenBank/DDBJ databases">
        <authorList>
            <person name="Yang Y."/>
        </authorList>
    </citation>
    <scope>NUCLEOTIDE SEQUENCE [LARGE SCALE GENOMIC DNA]</scope>
    <source>
        <strain evidence="3 4">L-25-5w-1</strain>
    </source>
</reference>
<feature type="transmembrane region" description="Helical" evidence="1">
    <location>
        <begin position="37"/>
        <end position="56"/>
    </location>
</feature>
<dbReference type="Gene3D" id="3.30.420.10">
    <property type="entry name" value="Ribonuclease H-like superfamily/Ribonuclease H"/>
    <property type="match status" value="1"/>
</dbReference>
<dbReference type="GO" id="GO:0004527">
    <property type="term" value="F:exonuclease activity"/>
    <property type="evidence" value="ECO:0007669"/>
    <property type="project" value="UniProtKB-ARBA"/>
</dbReference>
<accession>A0A3S0I251</accession>
<feature type="domain" description="Exonuclease" evidence="2">
    <location>
        <begin position="250"/>
        <end position="420"/>
    </location>
</feature>
<keyword evidence="4" id="KW-1185">Reference proteome</keyword>
<gene>
    <name evidence="3" type="ORF">EJ903_08845</name>
</gene>
<protein>
    <submittedName>
        <fullName evidence="3">DNA polymerase III subunit epsilon</fullName>
    </submittedName>
</protein>
<dbReference type="EMBL" id="RXMA01000006">
    <property type="protein sequence ID" value="RTR21503.1"/>
    <property type="molecule type" value="Genomic_DNA"/>
</dbReference>
<dbReference type="GO" id="GO:0006259">
    <property type="term" value="P:DNA metabolic process"/>
    <property type="evidence" value="ECO:0007669"/>
    <property type="project" value="UniProtKB-ARBA"/>
</dbReference>
<dbReference type="InterPro" id="IPR012337">
    <property type="entry name" value="RNaseH-like_sf"/>
</dbReference>
<name>A0A3S0I251_9PROT</name>
<keyword evidence="1" id="KW-0812">Transmembrane</keyword>
<keyword evidence="1" id="KW-0472">Membrane</keyword>
<dbReference type="AlphaFoldDB" id="A0A3S0I251"/>